<sequence length="163" mass="19853">MFDIKIKKFNIKKKIFIILFILFSLLTCTFLTIRYINKRKIEITRKEFKKIVDDFKIKKNDLIKKEKLFFKKQNNIYSHLIGLNLAKNLFFKKKYKESIKILKEILVSTSDINLINFIKLNLVKIYIKKKKFSLALKIIHHIDDDIWKSLFNKYKKYITSHMR</sequence>
<dbReference type="InterPro" id="IPR011990">
    <property type="entry name" value="TPR-like_helical_dom_sf"/>
</dbReference>
<evidence type="ECO:0000313" key="4">
    <source>
        <dbReference type="Proteomes" id="UP000000669"/>
    </source>
</evidence>
<dbReference type="Proteomes" id="UP000000669">
    <property type="component" value="Chromosome"/>
</dbReference>
<gene>
    <name evidence="3" type="primary">yfgM</name>
    <name evidence="3" type="ordered locus">BCc_397</name>
</gene>
<feature type="domain" description="Ancillary SecYEG translocon subunit/Cell division coordinator CpoB TPR" evidence="2">
    <location>
        <begin position="16"/>
        <end position="154"/>
    </location>
</feature>
<dbReference type="HOGENOM" id="CLU_1624009_0_0_6"/>
<protein>
    <submittedName>
        <fullName evidence="3">Conserved protein</fullName>
    </submittedName>
</protein>
<dbReference type="RefSeq" id="WP_011672762.1">
    <property type="nucleotide sequence ID" value="NC_008513.1"/>
</dbReference>
<keyword evidence="1" id="KW-1133">Transmembrane helix</keyword>
<dbReference type="InterPro" id="IPR018704">
    <property type="entry name" value="SecYEG/CpoB_TPR"/>
</dbReference>
<evidence type="ECO:0000259" key="2">
    <source>
        <dbReference type="Pfam" id="PF09976"/>
    </source>
</evidence>
<proteinExistence type="predicted"/>
<dbReference type="KEGG" id="bcc:BCc_397"/>
<accession>Q056V6</accession>
<dbReference type="Gene3D" id="1.25.40.10">
    <property type="entry name" value="Tetratricopeptide repeat domain"/>
    <property type="match status" value="1"/>
</dbReference>
<evidence type="ECO:0000256" key="1">
    <source>
        <dbReference type="SAM" id="Phobius"/>
    </source>
</evidence>
<keyword evidence="1" id="KW-0812">Transmembrane</keyword>
<keyword evidence="1" id="KW-0472">Membrane</keyword>
<dbReference type="OrthoDB" id="6553964at2"/>
<name>Q056V6_BUCCC</name>
<evidence type="ECO:0000313" key="3">
    <source>
        <dbReference type="EMBL" id="ABJ90843.1"/>
    </source>
</evidence>
<dbReference type="AlphaFoldDB" id="Q056V6"/>
<dbReference type="EMBL" id="CP000263">
    <property type="protein sequence ID" value="ABJ90843.1"/>
    <property type="molecule type" value="Genomic_DNA"/>
</dbReference>
<organism evidence="3 4">
    <name type="scientific">Buchnera aphidicola subsp. Cinara cedri (strain Cc)</name>
    <dbReference type="NCBI Taxonomy" id="372461"/>
    <lineage>
        <taxon>Bacteria</taxon>
        <taxon>Pseudomonadati</taxon>
        <taxon>Pseudomonadota</taxon>
        <taxon>Gammaproteobacteria</taxon>
        <taxon>Enterobacterales</taxon>
        <taxon>Erwiniaceae</taxon>
        <taxon>Buchnera</taxon>
    </lineage>
</organism>
<feature type="transmembrane region" description="Helical" evidence="1">
    <location>
        <begin position="15"/>
        <end position="36"/>
    </location>
</feature>
<dbReference type="Pfam" id="PF09976">
    <property type="entry name" value="TPR_21"/>
    <property type="match status" value="1"/>
</dbReference>
<reference evidence="3 4" key="1">
    <citation type="journal article" date="2006" name="Science">
        <title>A small microbial genome: the end of a long symbiotic relationship?</title>
        <authorList>
            <person name="Perez-Brocal V."/>
            <person name="Gil R."/>
            <person name="Ramos S."/>
            <person name="Lamelas A."/>
            <person name="Postigo M."/>
            <person name="Michelena J.M."/>
            <person name="Silva F.J."/>
            <person name="Moya A."/>
            <person name="Latorre A."/>
        </authorList>
    </citation>
    <scope>NUCLEOTIDE SEQUENCE [LARGE SCALE GENOMIC DNA]</scope>
    <source>
        <strain evidence="4">Cc</strain>
    </source>
</reference>
<keyword evidence="4" id="KW-1185">Reference proteome</keyword>